<protein>
    <recommendedName>
        <fullName evidence="1">DUF6598 domain-containing protein</fullName>
    </recommendedName>
</protein>
<dbReference type="PANTHER" id="PTHR33065:SF88">
    <property type="entry name" value="OS11G0104220 PROTEIN"/>
    <property type="match status" value="1"/>
</dbReference>
<dbReference type="EMBL" id="JAUIZM010000001">
    <property type="protein sequence ID" value="KAK1402505.1"/>
    <property type="molecule type" value="Genomic_DNA"/>
</dbReference>
<dbReference type="InterPro" id="IPR046533">
    <property type="entry name" value="DUF6598"/>
</dbReference>
<reference evidence="3" key="2">
    <citation type="submission" date="2023-05" db="EMBL/GenBank/DDBJ databases">
        <authorList>
            <person name="Schelkunov M.I."/>
        </authorList>
    </citation>
    <scope>NUCLEOTIDE SEQUENCE</scope>
    <source>
        <strain evidence="3">Hsosn_3</strain>
        <tissue evidence="3">Leaf</tissue>
    </source>
</reference>
<gene>
    <name evidence="2" type="ORF">POM88_002110</name>
    <name evidence="3" type="ORF">POM88_002116</name>
</gene>
<keyword evidence="4" id="KW-1185">Reference proteome</keyword>
<dbReference type="EMBL" id="JAUIZM010000001">
    <property type="protein sequence ID" value="KAK1402511.1"/>
    <property type="molecule type" value="Genomic_DNA"/>
</dbReference>
<evidence type="ECO:0000259" key="1">
    <source>
        <dbReference type="Pfam" id="PF20241"/>
    </source>
</evidence>
<feature type="domain" description="DUF6598" evidence="1">
    <location>
        <begin position="40"/>
        <end position="256"/>
    </location>
</feature>
<name>A0AAD8NBI0_9APIA</name>
<reference evidence="3" key="1">
    <citation type="submission" date="2023-02" db="EMBL/GenBank/DDBJ databases">
        <title>Genome of toxic invasive species Heracleum sosnowskyi carries increased number of genes despite the absence of recent whole-genome duplications.</title>
        <authorList>
            <person name="Schelkunov M."/>
            <person name="Shtratnikova V."/>
            <person name="Makarenko M."/>
            <person name="Klepikova A."/>
            <person name="Omelchenko D."/>
            <person name="Novikova G."/>
            <person name="Obukhova E."/>
            <person name="Bogdanov V."/>
            <person name="Penin A."/>
            <person name="Logacheva M."/>
        </authorList>
    </citation>
    <scope>NUCLEOTIDE SEQUENCE</scope>
    <source>
        <strain evidence="3">Hsosn_3</strain>
        <tissue evidence="3">Leaf</tissue>
    </source>
</reference>
<evidence type="ECO:0000313" key="4">
    <source>
        <dbReference type="Proteomes" id="UP001237642"/>
    </source>
</evidence>
<sequence>MAAAEQRFLTAYKTLGCFHAEVFKVVYLGNEEVTPDKQLGTIKVRNHKYHHYIYNVDNADTIKSSIKHGDQLTLTGPSLAPISCPSGMLVIQLDLFGGAFKGSKRIDWAPFPGTNECAFLEKRFKSRDGRGEIIIFLGMFYYATEAFLDVSLFSKNSSAVAVGGVIVARPSNSLKPEFSSFLFSKNSGCSIKVQSGEQIPLSRSITVLPLKCKLFLDINLSCDDENITSTLEFDAHLKGTFHKTLLGTKCEIKAKVIWNVKHKSFGALNAKCVYSEEDDDSDEEWLTDDEDDWLA</sequence>
<comment type="caution">
    <text evidence="3">The sequence shown here is derived from an EMBL/GenBank/DDBJ whole genome shotgun (WGS) entry which is preliminary data.</text>
</comment>
<dbReference type="AlphaFoldDB" id="A0AAD8NBI0"/>
<organism evidence="3 4">
    <name type="scientific">Heracleum sosnowskyi</name>
    <dbReference type="NCBI Taxonomy" id="360622"/>
    <lineage>
        <taxon>Eukaryota</taxon>
        <taxon>Viridiplantae</taxon>
        <taxon>Streptophyta</taxon>
        <taxon>Embryophyta</taxon>
        <taxon>Tracheophyta</taxon>
        <taxon>Spermatophyta</taxon>
        <taxon>Magnoliopsida</taxon>
        <taxon>eudicotyledons</taxon>
        <taxon>Gunneridae</taxon>
        <taxon>Pentapetalae</taxon>
        <taxon>asterids</taxon>
        <taxon>campanulids</taxon>
        <taxon>Apiales</taxon>
        <taxon>Apiaceae</taxon>
        <taxon>Apioideae</taxon>
        <taxon>apioid superclade</taxon>
        <taxon>Tordylieae</taxon>
        <taxon>Tordyliinae</taxon>
        <taxon>Heracleum</taxon>
    </lineage>
</organism>
<dbReference type="Pfam" id="PF20241">
    <property type="entry name" value="DUF6598"/>
    <property type="match status" value="1"/>
</dbReference>
<dbReference type="PANTHER" id="PTHR33065">
    <property type="entry name" value="OS07G0486400 PROTEIN"/>
    <property type="match status" value="1"/>
</dbReference>
<dbReference type="Proteomes" id="UP001237642">
    <property type="component" value="Unassembled WGS sequence"/>
</dbReference>
<accession>A0AAD8NBI0</accession>
<evidence type="ECO:0000313" key="3">
    <source>
        <dbReference type="EMBL" id="KAK1402511.1"/>
    </source>
</evidence>
<proteinExistence type="predicted"/>
<evidence type="ECO:0000313" key="2">
    <source>
        <dbReference type="EMBL" id="KAK1402505.1"/>
    </source>
</evidence>